<dbReference type="SUPFAM" id="SSF53474">
    <property type="entry name" value="alpha/beta-Hydrolases"/>
    <property type="match status" value="1"/>
</dbReference>
<proteinExistence type="predicted"/>
<sequence length="322" mass="34866">MAIPTLPPPVVVNGLNHLPGPSAAAFDAEFAGILPPGDTIPSSWGSTRYYDFSPGPTATGQRRIILIHGAGTPAIGLAPLAYSLKAAGSNHVVIYDIWGHGCSSTPLATHTPALYHTQLLELLARLQWTRVHLVGYSFGGVIATTFTARHSATVASLSIAAAPGLWQRAERSFVQAIVEEGGWGLEWLSQRRILSRLGMGDGPREGWQQRWRDQSIMDTNAVEQWERAQHPGHVATLVSSLRHGGVYDAHAAFRAVADSDVPTLAFYGERDGVVLATRSQADLRALGWRGEVVVFPGAGHPVVRERVPEMTELLGKFWHDLE</sequence>
<dbReference type="InterPro" id="IPR029058">
    <property type="entry name" value="AB_hydrolase_fold"/>
</dbReference>
<accession>A0ABR4PML6</accession>
<protein>
    <submittedName>
        <fullName evidence="2">Valacyclovir hydrolase</fullName>
    </submittedName>
</protein>
<dbReference type="PANTHER" id="PTHR43433">
    <property type="entry name" value="HYDROLASE, ALPHA/BETA FOLD FAMILY PROTEIN"/>
    <property type="match status" value="1"/>
</dbReference>
<dbReference type="PANTHER" id="PTHR43433:SF10">
    <property type="entry name" value="AB HYDROLASE-1 DOMAIN-CONTAINING PROTEIN"/>
    <property type="match status" value="1"/>
</dbReference>
<keyword evidence="2" id="KW-0378">Hydrolase</keyword>
<evidence type="ECO:0000313" key="2">
    <source>
        <dbReference type="EMBL" id="KAL3424570.1"/>
    </source>
</evidence>
<evidence type="ECO:0000259" key="1">
    <source>
        <dbReference type="Pfam" id="PF12697"/>
    </source>
</evidence>
<comment type="caution">
    <text evidence="2">The sequence shown here is derived from an EMBL/GenBank/DDBJ whole genome shotgun (WGS) entry which is preliminary data.</text>
</comment>
<name>A0ABR4PML6_9HELO</name>
<reference evidence="2 3" key="1">
    <citation type="submission" date="2024-06" db="EMBL/GenBank/DDBJ databases">
        <title>Complete genome of Phlyctema vagabunda strain 19-DSS-EL-015.</title>
        <authorList>
            <person name="Fiorenzani C."/>
        </authorList>
    </citation>
    <scope>NUCLEOTIDE SEQUENCE [LARGE SCALE GENOMIC DNA]</scope>
    <source>
        <strain evidence="2 3">19-DSS-EL-015</strain>
    </source>
</reference>
<dbReference type="InterPro" id="IPR000073">
    <property type="entry name" value="AB_hydrolase_1"/>
</dbReference>
<dbReference type="Pfam" id="PF12697">
    <property type="entry name" value="Abhydrolase_6"/>
    <property type="match status" value="1"/>
</dbReference>
<evidence type="ECO:0000313" key="3">
    <source>
        <dbReference type="Proteomes" id="UP001629113"/>
    </source>
</evidence>
<dbReference type="InterPro" id="IPR050471">
    <property type="entry name" value="AB_hydrolase"/>
</dbReference>
<organism evidence="2 3">
    <name type="scientific">Phlyctema vagabunda</name>
    <dbReference type="NCBI Taxonomy" id="108571"/>
    <lineage>
        <taxon>Eukaryota</taxon>
        <taxon>Fungi</taxon>
        <taxon>Dikarya</taxon>
        <taxon>Ascomycota</taxon>
        <taxon>Pezizomycotina</taxon>
        <taxon>Leotiomycetes</taxon>
        <taxon>Helotiales</taxon>
        <taxon>Dermateaceae</taxon>
        <taxon>Phlyctema</taxon>
    </lineage>
</organism>
<dbReference type="Gene3D" id="3.40.50.1820">
    <property type="entry name" value="alpha/beta hydrolase"/>
    <property type="match status" value="1"/>
</dbReference>
<keyword evidence="3" id="KW-1185">Reference proteome</keyword>
<feature type="domain" description="AB hydrolase-1" evidence="1">
    <location>
        <begin position="64"/>
        <end position="304"/>
    </location>
</feature>
<dbReference type="PRINTS" id="PR00111">
    <property type="entry name" value="ABHYDROLASE"/>
</dbReference>
<dbReference type="Proteomes" id="UP001629113">
    <property type="component" value="Unassembled WGS sequence"/>
</dbReference>
<dbReference type="GO" id="GO:0016787">
    <property type="term" value="F:hydrolase activity"/>
    <property type="evidence" value="ECO:0007669"/>
    <property type="project" value="UniProtKB-KW"/>
</dbReference>
<dbReference type="EMBL" id="JBFCZG010000003">
    <property type="protein sequence ID" value="KAL3424570.1"/>
    <property type="molecule type" value="Genomic_DNA"/>
</dbReference>
<gene>
    <name evidence="2" type="ORF">PVAG01_03851</name>
</gene>